<organism evidence="2 3">
    <name type="scientific">Staphylococcus warneri</name>
    <dbReference type="NCBI Taxonomy" id="1292"/>
    <lineage>
        <taxon>Bacteria</taxon>
        <taxon>Bacillati</taxon>
        <taxon>Bacillota</taxon>
        <taxon>Bacilli</taxon>
        <taxon>Bacillales</taxon>
        <taxon>Staphylococcaceae</taxon>
        <taxon>Staphylococcus</taxon>
    </lineage>
</organism>
<keyword evidence="1" id="KW-0812">Transmembrane</keyword>
<evidence type="ECO:0008006" key="4">
    <source>
        <dbReference type="Google" id="ProtNLM"/>
    </source>
</evidence>
<comment type="caution">
    <text evidence="2">The sequence shown here is derived from an EMBL/GenBank/DDBJ whole genome shotgun (WGS) entry which is preliminary data.</text>
</comment>
<keyword evidence="1" id="KW-1133">Transmembrane helix</keyword>
<dbReference type="AlphaFoldDB" id="A0A2T4PYP7"/>
<evidence type="ECO:0000256" key="1">
    <source>
        <dbReference type="SAM" id="Phobius"/>
    </source>
</evidence>
<dbReference type="EMBL" id="PZEV01000036">
    <property type="protein sequence ID" value="PTI50172.1"/>
    <property type="molecule type" value="Genomic_DNA"/>
</dbReference>
<evidence type="ECO:0000313" key="2">
    <source>
        <dbReference type="EMBL" id="PTI50172.1"/>
    </source>
</evidence>
<feature type="transmembrane region" description="Helical" evidence="1">
    <location>
        <begin position="81"/>
        <end position="102"/>
    </location>
</feature>
<evidence type="ECO:0000313" key="3">
    <source>
        <dbReference type="Proteomes" id="UP000240717"/>
    </source>
</evidence>
<proteinExistence type="predicted"/>
<dbReference type="STRING" id="1194526.A284_04375"/>
<accession>A0A2T4PYP7</accession>
<gene>
    <name evidence="2" type="ORF">BU085_09875</name>
</gene>
<sequence length="185" mass="21373">MDKITFLNELEVSLDELPRKEKDKKMYDYEHYFYEEELKGKSEAEIVKALKEPIDIAKQVKAHSAIEYAEYKPTFHNTLRAVTASLSLGLLSVFLVLIPVFFICMIFVILFIVSVLLICAPLILVFSSFYKGIHDSVSNILFSIAYTGLGLMLIVITFKVLETIYKLILKYLRWYIKTVKGSVRR</sequence>
<name>A0A2T4PYP7_STAWA</name>
<dbReference type="Proteomes" id="UP000240717">
    <property type="component" value="Unassembled WGS sequence"/>
</dbReference>
<reference evidence="2 3" key="1">
    <citation type="journal article" date="2016" name="Front. Microbiol.">
        <title>Comprehensive Phylogenetic Analysis of Bovine Non-aureus Staphylococci Species Based on Whole-Genome Sequencing.</title>
        <authorList>
            <person name="Naushad S."/>
            <person name="Barkema H.W."/>
            <person name="Luby C."/>
            <person name="Condas L.A."/>
            <person name="Nobrega D.B."/>
            <person name="Carson D.A."/>
            <person name="De Buck J."/>
        </authorList>
    </citation>
    <scope>NUCLEOTIDE SEQUENCE [LARGE SCALE GENOMIC DNA]</scope>
    <source>
        <strain evidence="2 3">SNUC 2993</strain>
    </source>
</reference>
<feature type="transmembrane region" description="Helical" evidence="1">
    <location>
        <begin position="107"/>
        <end position="128"/>
    </location>
</feature>
<feature type="transmembrane region" description="Helical" evidence="1">
    <location>
        <begin position="140"/>
        <end position="161"/>
    </location>
</feature>
<keyword evidence="1" id="KW-0472">Membrane</keyword>
<protein>
    <recommendedName>
        <fullName evidence="4">DUF1700 domain-containing protein</fullName>
    </recommendedName>
</protein>
<dbReference type="RefSeq" id="WP_107533242.1">
    <property type="nucleotide sequence ID" value="NZ_PZEV01000036.1"/>
</dbReference>
<dbReference type="Pfam" id="PF22564">
    <property type="entry name" value="HAAS"/>
    <property type="match status" value="1"/>
</dbReference>